<accession>A0A0A7LBC0</accession>
<comment type="subunit">
    <text evidence="5">Part of the 30S ribosomal subunit.</text>
</comment>
<dbReference type="OrthoDB" id="371836at2157"/>
<dbReference type="GO" id="GO:0003735">
    <property type="term" value="F:structural constituent of ribosome"/>
    <property type="evidence" value="ECO:0007669"/>
    <property type="project" value="InterPro"/>
</dbReference>
<dbReference type="GO" id="GO:0000028">
    <property type="term" value="P:ribosomal small subunit assembly"/>
    <property type="evidence" value="ECO:0007669"/>
    <property type="project" value="TreeGrafter"/>
</dbReference>
<dbReference type="PANTHER" id="PTHR11710">
    <property type="entry name" value="40S RIBOSOMAL PROTEIN S19"/>
    <property type="match status" value="1"/>
</dbReference>
<evidence type="ECO:0000256" key="4">
    <source>
        <dbReference type="ARBA" id="ARBA00035143"/>
    </source>
</evidence>
<keyword evidence="2 5" id="KW-0689">Ribosomal protein</keyword>
<dbReference type="HAMAP" id="MF_01474">
    <property type="entry name" value="Ribosomal_eS19"/>
    <property type="match status" value="1"/>
</dbReference>
<name>A0A0A7LBC0_9ARCH</name>
<dbReference type="EMBL" id="CP010070">
    <property type="protein sequence ID" value="AIZ56369.1"/>
    <property type="molecule type" value="Genomic_DNA"/>
</dbReference>
<keyword evidence="7" id="KW-1185">Reference proteome</keyword>
<dbReference type="GeneID" id="24818146"/>
<dbReference type="STRING" id="1577791.Mpt1_c04770"/>
<organism evidence="6 7">
    <name type="scientific">Candidatus Methanoplasma termitum</name>
    <dbReference type="NCBI Taxonomy" id="1577791"/>
    <lineage>
        <taxon>Archaea</taxon>
        <taxon>Methanobacteriati</taxon>
        <taxon>Thermoplasmatota</taxon>
        <taxon>Thermoplasmata</taxon>
        <taxon>Methanomassiliicoccales</taxon>
        <taxon>Methanomassiliicoccaceae</taxon>
        <taxon>Candidatus Methanoplasma</taxon>
    </lineage>
</organism>
<dbReference type="GO" id="GO:0003723">
    <property type="term" value="F:RNA binding"/>
    <property type="evidence" value="ECO:0007669"/>
    <property type="project" value="TreeGrafter"/>
</dbReference>
<sequence>MVTVYDVPAEELILKTAEKLKGNDKIVPPEWAEFARTGRHTERAPTQDDWWYTRAASILRKLYVKGPMGSSKLAAEYGGFADKGSMPNRAVKGSRNIARKCMMQLEAAGYLLPTSKQGRMISPKGQSLLDNTAKEVFDKGKN</sequence>
<dbReference type="KEGG" id="mear:Mpt1_c04770"/>
<dbReference type="AlphaFoldDB" id="A0A0A7LBC0"/>
<evidence type="ECO:0000256" key="1">
    <source>
        <dbReference type="ARBA" id="ARBA00010014"/>
    </source>
</evidence>
<dbReference type="RefSeq" id="WP_048113690.1">
    <property type="nucleotide sequence ID" value="NZ_CP010070.1"/>
</dbReference>
<evidence type="ECO:0000256" key="5">
    <source>
        <dbReference type="HAMAP-Rule" id="MF_01474"/>
    </source>
</evidence>
<dbReference type="GO" id="GO:0022627">
    <property type="term" value="C:cytosolic small ribosomal subunit"/>
    <property type="evidence" value="ECO:0007669"/>
    <property type="project" value="TreeGrafter"/>
</dbReference>
<dbReference type="InterPro" id="IPR036388">
    <property type="entry name" value="WH-like_DNA-bd_sf"/>
</dbReference>
<keyword evidence="3 5" id="KW-0687">Ribonucleoprotein</keyword>
<dbReference type="NCBIfam" id="NF006811">
    <property type="entry name" value="PRK09333.1"/>
    <property type="match status" value="1"/>
</dbReference>
<dbReference type="SMART" id="SM01413">
    <property type="entry name" value="Ribosomal_S19e"/>
    <property type="match status" value="1"/>
</dbReference>
<dbReference type="Proteomes" id="UP000030787">
    <property type="component" value="Chromosome"/>
</dbReference>
<dbReference type="Gene3D" id="1.10.10.10">
    <property type="entry name" value="Winged helix-like DNA-binding domain superfamily/Winged helix DNA-binding domain"/>
    <property type="match status" value="1"/>
</dbReference>
<comment type="similarity">
    <text evidence="1 5">Belongs to the eukaryotic ribosomal protein eS19 family.</text>
</comment>
<evidence type="ECO:0000256" key="2">
    <source>
        <dbReference type="ARBA" id="ARBA00022980"/>
    </source>
</evidence>
<comment type="function">
    <text evidence="5">May be involved in maturation of the 30S ribosomal subunit.</text>
</comment>
<dbReference type="InterPro" id="IPR036390">
    <property type="entry name" value="WH_DNA-bd_sf"/>
</dbReference>
<dbReference type="SUPFAM" id="SSF46785">
    <property type="entry name" value="Winged helix' DNA-binding domain"/>
    <property type="match status" value="1"/>
</dbReference>
<gene>
    <name evidence="5" type="primary">rps19e</name>
    <name evidence="6" type="ORF">Mpt1_c04770</name>
</gene>
<dbReference type="Pfam" id="PF01090">
    <property type="entry name" value="Ribosomal_S19e"/>
    <property type="match status" value="1"/>
</dbReference>
<dbReference type="HOGENOM" id="CLU_108559_1_0_2"/>
<dbReference type="InterPro" id="IPR027548">
    <property type="entry name" value="Ribosomal_eS19_archaeal"/>
</dbReference>
<dbReference type="FunFam" id="1.10.10.10:FF:000449">
    <property type="entry name" value="30S ribosomal protein S19e"/>
    <property type="match status" value="1"/>
</dbReference>
<dbReference type="PANTHER" id="PTHR11710:SF0">
    <property type="entry name" value="40S RIBOSOMAL PROTEIN S19"/>
    <property type="match status" value="1"/>
</dbReference>
<dbReference type="GO" id="GO:0006412">
    <property type="term" value="P:translation"/>
    <property type="evidence" value="ECO:0007669"/>
    <property type="project" value="UniProtKB-UniRule"/>
</dbReference>
<reference evidence="6 7" key="1">
    <citation type="journal article" date="2014" name="Appl. Environ. Microbiol.">
        <title>Comparative Genome Analysis of 'Candidatus Methanoplasma termitum' Indicates a New Mode of Energy Metabolism in the Seventh Order of Methanogens.</title>
        <authorList>
            <person name="Lang K."/>
            <person name="Schuldes J."/>
            <person name="Klingl A."/>
            <person name="Poehlein A."/>
            <person name="Daniel R."/>
            <person name="Brune A."/>
        </authorList>
    </citation>
    <scope>NUCLEOTIDE SEQUENCE [LARGE SCALE GENOMIC DNA]</scope>
    <source>
        <strain evidence="7">Mpt1</strain>
    </source>
</reference>
<evidence type="ECO:0000256" key="3">
    <source>
        <dbReference type="ARBA" id="ARBA00023274"/>
    </source>
</evidence>
<dbReference type="InterPro" id="IPR001266">
    <property type="entry name" value="Ribosomal_eS19"/>
</dbReference>
<evidence type="ECO:0000313" key="7">
    <source>
        <dbReference type="Proteomes" id="UP000030787"/>
    </source>
</evidence>
<protein>
    <recommendedName>
        <fullName evidence="4 5">Small ribosomal subunit protein eS19</fullName>
    </recommendedName>
</protein>
<evidence type="ECO:0000313" key="6">
    <source>
        <dbReference type="EMBL" id="AIZ56369.1"/>
    </source>
</evidence>
<proteinExistence type="inferred from homology"/>